<dbReference type="InterPro" id="IPR003370">
    <property type="entry name" value="Chromate_transpt"/>
</dbReference>
<evidence type="ECO:0000256" key="2">
    <source>
        <dbReference type="ARBA" id="ARBA00005262"/>
    </source>
</evidence>
<evidence type="ECO:0000256" key="5">
    <source>
        <dbReference type="ARBA" id="ARBA00022989"/>
    </source>
</evidence>
<dbReference type="EMBL" id="CP104562">
    <property type="protein sequence ID" value="UXH80940.1"/>
    <property type="molecule type" value="Genomic_DNA"/>
</dbReference>
<evidence type="ECO:0000256" key="7">
    <source>
        <dbReference type="SAM" id="Phobius"/>
    </source>
</evidence>
<gene>
    <name evidence="8" type="ORF">N4261_17765</name>
</gene>
<feature type="transmembrane region" description="Helical" evidence="7">
    <location>
        <begin position="26"/>
        <end position="46"/>
    </location>
</feature>
<reference evidence="8" key="1">
    <citation type="submission" date="2022-10" db="EMBL/GenBank/DDBJ databases">
        <title>Characterization and whole genome sequencing of a new Roseateles species, isolated from fresh water.</title>
        <authorList>
            <person name="Guliayeva D.Y."/>
            <person name="Akhremchuk A.E."/>
            <person name="Sikolenko M.A."/>
            <person name="Valentovich L.N."/>
            <person name="Sidarenka A.V."/>
        </authorList>
    </citation>
    <scope>NUCLEOTIDE SEQUENCE</scope>
    <source>
        <strain evidence="8">BIM B-1768</strain>
    </source>
</reference>
<comment type="similarity">
    <text evidence="2">Belongs to the chromate ion transporter (CHR) (TC 2.A.51) family.</text>
</comment>
<evidence type="ECO:0000256" key="3">
    <source>
        <dbReference type="ARBA" id="ARBA00022475"/>
    </source>
</evidence>
<protein>
    <submittedName>
        <fullName evidence="8">Chromate transporter</fullName>
    </submittedName>
</protein>
<keyword evidence="6 7" id="KW-0472">Membrane</keyword>
<organism evidence="8 9">
    <name type="scientific">Roseateles amylovorans</name>
    <dbReference type="NCBI Taxonomy" id="2978473"/>
    <lineage>
        <taxon>Bacteria</taxon>
        <taxon>Pseudomonadati</taxon>
        <taxon>Pseudomonadota</taxon>
        <taxon>Betaproteobacteria</taxon>
        <taxon>Burkholderiales</taxon>
        <taxon>Sphaerotilaceae</taxon>
        <taxon>Roseateles</taxon>
    </lineage>
</organism>
<feature type="transmembrane region" description="Helical" evidence="7">
    <location>
        <begin position="93"/>
        <end position="115"/>
    </location>
</feature>
<evidence type="ECO:0000256" key="6">
    <source>
        <dbReference type="ARBA" id="ARBA00023136"/>
    </source>
</evidence>
<evidence type="ECO:0000313" key="9">
    <source>
        <dbReference type="Proteomes" id="UP001064933"/>
    </source>
</evidence>
<evidence type="ECO:0000256" key="1">
    <source>
        <dbReference type="ARBA" id="ARBA00004651"/>
    </source>
</evidence>
<dbReference type="Pfam" id="PF02417">
    <property type="entry name" value="Chromate_transp"/>
    <property type="match status" value="1"/>
</dbReference>
<sequence>MASPAPPPTAPDDGPPAPPRPESLSVLFWAFTWLALQGFGGVLAVAQRELVERLGWMSREEFVETLAVAQVLPGPNIVNLSLMIGDRFFGLRGAMVALAGMLAFPSVVVLVLAALSTTWLASPQMSGALRGMGAVSAGLILATGLKLLPSLRQNPVGFWPGAVLAALVFGATVWLKLPLFWIVLSVGGLGMTLALIALKRSRAP</sequence>
<feature type="transmembrane region" description="Helical" evidence="7">
    <location>
        <begin position="156"/>
        <end position="174"/>
    </location>
</feature>
<comment type="subcellular location">
    <subcellularLocation>
        <location evidence="1">Cell membrane</location>
        <topology evidence="1">Multi-pass membrane protein</topology>
    </subcellularLocation>
</comment>
<keyword evidence="4 7" id="KW-0812">Transmembrane</keyword>
<dbReference type="InterPro" id="IPR052518">
    <property type="entry name" value="CHR_Transporter"/>
</dbReference>
<accession>A0ABY6B6D3</accession>
<name>A0ABY6B6D3_9BURK</name>
<keyword evidence="3" id="KW-1003">Cell membrane</keyword>
<keyword evidence="5 7" id="KW-1133">Transmembrane helix</keyword>
<keyword evidence="9" id="KW-1185">Reference proteome</keyword>
<proteinExistence type="inferred from homology"/>
<feature type="transmembrane region" description="Helical" evidence="7">
    <location>
        <begin position="180"/>
        <end position="198"/>
    </location>
</feature>
<dbReference type="PANTHER" id="PTHR43663">
    <property type="entry name" value="CHROMATE TRANSPORT PROTEIN-RELATED"/>
    <property type="match status" value="1"/>
</dbReference>
<evidence type="ECO:0000256" key="4">
    <source>
        <dbReference type="ARBA" id="ARBA00022692"/>
    </source>
</evidence>
<feature type="transmembrane region" description="Helical" evidence="7">
    <location>
        <begin position="127"/>
        <end position="149"/>
    </location>
</feature>
<dbReference type="Proteomes" id="UP001064933">
    <property type="component" value="Chromosome"/>
</dbReference>
<evidence type="ECO:0000313" key="8">
    <source>
        <dbReference type="EMBL" id="UXH80940.1"/>
    </source>
</evidence>
<dbReference type="PANTHER" id="PTHR43663:SF1">
    <property type="entry name" value="CHROMATE TRANSPORTER"/>
    <property type="match status" value="1"/>
</dbReference>